<keyword evidence="3" id="KW-1185">Reference proteome</keyword>
<evidence type="ECO:0000313" key="2">
    <source>
        <dbReference type="EMBL" id="BDZ46801.1"/>
    </source>
</evidence>
<name>A0ABN6XT20_9MICO</name>
<gene>
    <name evidence="2" type="ORF">GCM10025866_27100</name>
</gene>
<reference evidence="3" key="1">
    <citation type="journal article" date="2019" name="Int. J. Syst. Evol. Microbiol.">
        <title>The Global Catalogue of Microorganisms (GCM) 10K type strain sequencing project: providing services to taxonomists for standard genome sequencing and annotation.</title>
        <authorList>
            <consortium name="The Broad Institute Genomics Platform"/>
            <consortium name="The Broad Institute Genome Sequencing Center for Infectious Disease"/>
            <person name="Wu L."/>
            <person name="Ma J."/>
        </authorList>
    </citation>
    <scope>NUCLEOTIDE SEQUENCE [LARGE SCALE GENOMIC DNA]</scope>
    <source>
        <strain evidence="3">NBRC 108725</strain>
    </source>
</reference>
<organism evidence="2 3">
    <name type="scientific">Naasia aerilata</name>
    <dbReference type="NCBI Taxonomy" id="1162966"/>
    <lineage>
        <taxon>Bacteria</taxon>
        <taxon>Bacillati</taxon>
        <taxon>Actinomycetota</taxon>
        <taxon>Actinomycetes</taxon>
        <taxon>Micrococcales</taxon>
        <taxon>Microbacteriaceae</taxon>
        <taxon>Naasia</taxon>
    </lineage>
</organism>
<keyword evidence="1" id="KW-0472">Membrane</keyword>
<protein>
    <recommendedName>
        <fullName evidence="4">DUF3093 family protein</fullName>
    </recommendedName>
</protein>
<proteinExistence type="predicted"/>
<evidence type="ECO:0008006" key="4">
    <source>
        <dbReference type="Google" id="ProtNLM"/>
    </source>
</evidence>
<dbReference type="RefSeq" id="WP_286276796.1">
    <property type="nucleotide sequence ID" value="NZ_AP027731.1"/>
</dbReference>
<evidence type="ECO:0000313" key="3">
    <source>
        <dbReference type="Proteomes" id="UP001321498"/>
    </source>
</evidence>
<dbReference type="Proteomes" id="UP001321498">
    <property type="component" value="Chromosome"/>
</dbReference>
<accession>A0ABN6XT20</accession>
<keyword evidence="1" id="KW-0812">Transmembrane</keyword>
<evidence type="ECO:0000256" key="1">
    <source>
        <dbReference type="SAM" id="Phobius"/>
    </source>
</evidence>
<feature type="transmembrane region" description="Helical" evidence="1">
    <location>
        <begin position="30"/>
        <end position="52"/>
    </location>
</feature>
<keyword evidence="1" id="KW-1133">Transmembrane helix</keyword>
<sequence>MLLVGPLLAIVLVAVFVVPTLDRTGGGGAIAWPILAVVLVIMVLAIAAGLLLGKRLVGDRIEVAVRSSGDKWHHARLTDIGDGRLRLERYFWQVRIPTGKKLELHVLSLGEDSGRHPRPRQWWSLNPQLTIVDLETDQGTFELAALPSHLRELRERLQEPASA</sequence>
<dbReference type="EMBL" id="AP027731">
    <property type="protein sequence ID" value="BDZ46801.1"/>
    <property type="molecule type" value="Genomic_DNA"/>
</dbReference>